<dbReference type="AlphaFoldDB" id="A0A1X0WP72"/>
<dbReference type="Proteomes" id="UP000192428">
    <property type="component" value="Unassembled WGS sequence"/>
</dbReference>
<name>A0A1X0WP72_STROR</name>
<dbReference type="InterPro" id="IPR026866">
    <property type="entry name" value="CR006_AAA"/>
</dbReference>
<organism evidence="2 3">
    <name type="scientific">Streptococcus oralis subsp. tigurinus</name>
    <dbReference type="NCBI Taxonomy" id="1077464"/>
    <lineage>
        <taxon>Bacteria</taxon>
        <taxon>Bacillati</taxon>
        <taxon>Bacillota</taxon>
        <taxon>Bacilli</taxon>
        <taxon>Lactobacillales</taxon>
        <taxon>Streptococcaceae</taxon>
        <taxon>Streptococcus</taxon>
    </lineage>
</organism>
<comment type="caution">
    <text evidence="2">The sequence shown here is derived from an EMBL/GenBank/DDBJ whole genome shotgun (WGS) entry which is preliminary data.</text>
</comment>
<dbReference type="Gene3D" id="3.40.50.300">
    <property type="entry name" value="P-loop containing nucleotide triphosphate hydrolases"/>
    <property type="match status" value="1"/>
</dbReference>
<reference evidence="2 3" key="1">
    <citation type="journal article" date="2016" name="PLoS ONE">
        <title>Comparative Genomics Analysis of Streptococcus tigurinus Strains Identifies Genetic Elements Specifically and Uniquely Present in Highly Virulent Strains.</title>
        <authorList>
            <person name="Diene S.M."/>
            <person name="Francois P."/>
            <person name="Zbinden A."/>
            <person name="Entenza J.M."/>
            <person name="Resch G."/>
        </authorList>
    </citation>
    <scope>NUCLEOTIDE SEQUENCE [LARGE SCALE GENOMIC DNA]</scope>
    <source>
        <strain evidence="2 3">AZ_8</strain>
    </source>
</reference>
<dbReference type="SUPFAM" id="SSF52540">
    <property type="entry name" value="P-loop containing nucleoside triphosphate hydrolases"/>
    <property type="match status" value="1"/>
</dbReference>
<evidence type="ECO:0000313" key="3">
    <source>
        <dbReference type="Proteomes" id="UP000192428"/>
    </source>
</evidence>
<dbReference type="RefSeq" id="WP_084911313.1">
    <property type="nucleotide sequence ID" value="NZ_LNVF01000003.1"/>
</dbReference>
<sequence length="394" mass="46097">MAKALSDIAQELKASNQKVQLIYAFNGTGKTRLSKEFAKLFQTKEGGLTRDKILYYNAFTEDLFYWDNDLDSDQDFKLKIQPNSFISWIIQEQGQDQNIISHFQHYTNDKMTPSFLLSDGHILFTIQSGDGEDRLNEQIKLSKGEESNFIWSIFYTLLELVISELDILEPDERSTREFDDLEYVFIDDPVSSLDENHLIEVASNLGKLIRTSKSDLKFIITTHNPLFYNVLYNELKNIKRNERYSKRAIDEETGEYGTYIDTRKVPDSSRFRFEKLEDGSYKLIPQPDDSPFAYHNFLRKSLHKAIEDNLVYKYHFNFLRNLYEKTATFLGYQKWQDLLPLDNEGSFSNYESRILNISSHSKVSTEEDELVTLPETALLKNLLQHLESTCNYKE</sequence>
<dbReference type="Pfam" id="PF13166">
    <property type="entry name" value="AAA_13"/>
    <property type="match status" value="1"/>
</dbReference>
<proteinExistence type="predicted"/>
<feature type="domain" description="Protein CR006 P-loop" evidence="1">
    <location>
        <begin position="140"/>
        <end position="279"/>
    </location>
</feature>
<dbReference type="EMBL" id="LNVF01000003">
    <property type="protein sequence ID" value="ORJ28585.1"/>
    <property type="molecule type" value="Genomic_DNA"/>
</dbReference>
<evidence type="ECO:0000313" key="2">
    <source>
        <dbReference type="EMBL" id="ORJ28585.1"/>
    </source>
</evidence>
<accession>A0A1X0WP72</accession>
<protein>
    <submittedName>
        <fullName evidence="2">Anticodon nuclease</fullName>
    </submittedName>
</protein>
<gene>
    <name evidence="2" type="ORF">ATE34_10230</name>
</gene>
<dbReference type="InterPro" id="IPR027417">
    <property type="entry name" value="P-loop_NTPase"/>
</dbReference>
<evidence type="ECO:0000259" key="1">
    <source>
        <dbReference type="Pfam" id="PF13166"/>
    </source>
</evidence>